<accession>A0A811SFC2</accession>
<keyword evidence="3" id="KW-1185">Reference proteome</keyword>
<feature type="chain" id="PRO_5032705940" evidence="1">
    <location>
        <begin position="27"/>
        <end position="86"/>
    </location>
</feature>
<comment type="caution">
    <text evidence="2">The sequence shown here is derived from an EMBL/GenBank/DDBJ whole genome shotgun (WGS) entry which is preliminary data.</text>
</comment>
<dbReference type="PROSITE" id="PS51257">
    <property type="entry name" value="PROKAR_LIPOPROTEIN"/>
    <property type="match status" value="1"/>
</dbReference>
<feature type="signal peptide" evidence="1">
    <location>
        <begin position="1"/>
        <end position="26"/>
    </location>
</feature>
<dbReference type="PANTHER" id="PTHR35547:SF9">
    <property type="match status" value="1"/>
</dbReference>
<name>A0A811SFC2_9POAL</name>
<dbReference type="Proteomes" id="UP000604825">
    <property type="component" value="Unassembled WGS sequence"/>
</dbReference>
<keyword evidence="1" id="KW-0732">Signal</keyword>
<evidence type="ECO:0000256" key="1">
    <source>
        <dbReference type="SAM" id="SignalP"/>
    </source>
</evidence>
<dbReference type="PANTHER" id="PTHR35547">
    <property type="entry name" value="OS06G0249350 PROTEIN-RELATED"/>
    <property type="match status" value="1"/>
</dbReference>
<gene>
    <name evidence="2" type="ORF">NCGR_LOCUS63754</name>
</gene>
<sequence>MRSKFVAAVILTAVVVMALVATSCSARPLVTGADAAGLGLGLGDAAVVSGKQILQLLGRLYLQQLEAEPSCQTNSSNGGCPPPSSG</sequence>
<dbReference type="EMBL" id="CAJGYO010000019">
    <property type="protein sequence ID" value="CAD6339656.1"/>
    <property type="molecule type" value="Genomic_DNA"/>
</dbReference>
<reference evidence="2" key="1">
    <citation type="submission" date="2020-10" db="EMBL/GenBank/DDBJ databases">
        <authorList>
            <person name="Han B."/>
            <person name="Lu T."/>
            <person name="Zhao Q."/>
            <person name="Huang X."/>
            <person name="Zhao Y."/>
        </authorList>
    </citation>
    <scope>NUCLEOTIDE SEQUENCE</scope>
</reference>
<evidence type="ECO:0000313" key="3">
    <source>
        <dbReference type="Proteomes" id="UP000604825"/>
    </source>
</evidence>
<dbReference type="AlphaFoldDB" id="A0A811SFC2"/>
<evidence type="ECO:0000313" key="2">
    <source>
        <dbReference type="EMBL" id="CAD6339656.1"/>
    </source>
</evidence>
<proteinExistence type="predicted"/>
<protein>
    <submittedName>
        <fullName evidence="2">Uncharacterized protein</fullName>
    </submittedName>
</protein>
<organism evidence="2 3">
    <name type="scientific">Miscanthus lutarioriparius</name>
    <dbReference type="NCBI Taxonomy" id="422564"/>
    <lineage>
        <taxon>Eukaryota</taxon>
        <taxon>Viridiplantae</taxon>
        <taxon>Streptophyta</taxon>
        <taxon>Embryophyta</taxon>
        <taxon>Tracheophyta</taxon>
        <taxon>Spermatophyta</taxon>
        <taxon>Magnoliopsida</taxon>
        <taxon>Liliopsida</taxon>
        <taxon>Poales</taxon>
        <taxon>Poaceae</taxon>
        <taxon>PACMAD clade</taxon>
        <taxon>Panicoideae</taxon>
        <taxon>Andropogonodae</taxon>
        <taxon>Andropogoneae</taxon>
        <taxon>Saccharinae</taxon>
        <taxon>Miscanthus</taxon>
    </lineage>
</organism>